<name>A0A8X6J2D8_TRICU</name>
<reference evidence="1" key="1">
    <citation type="submission" date="2020-07" db="EMBL/GenBank/DDBJ databases">
        <title>Multicomponent nature underlies the extraordinary mechanical properties of spider dragline silk.</title>
        <authorList>
            <person name="Kono N."/>
            <person name="Nakamura H."/>
            <person name="Mori M."/>
            <person name="Yoshida Y."/>
            <person name="Ohtoshi R."/>
            <person name="Malay A.D."/>
            <person name="Moran D.A.P."/>
            <person name="Tomita M."/>
            <person name="Numata K."/>
            <person name="Arakawa K."/>
        </authorList>
    </citation>
    <scope>NUCLEOTIDE SEQUENCE</scope>
</reference>
<sequence>MVRYHNAQLTLMVLLNCDDDLLLTFKVVYCRGAGVTGIFAFYVDTIVEVRECVSSWQDISFSCALMSAQWISGTGEVTAAESVSMLFSSVHPFMTVAQGRILREMKENSNCMRCSQVVTLPSTGHAR</sequence>
<organism evidence="1 2">
    <name type="scientific">Trichonephila clavata</name>
    <name type="common">Joro spider</name>
    <name type="synonym">Nephila clavata</name>
    <dbReference type="NCBI Taxonomy" id="2740835"/>
    <lineage>
        <taxon>Eukaryota</taxon>
        <taxon>Metazoa</taxon>
        <taxon>Ecdysozoa</taxon>
        <taxon>Arthropoda</taxon>
        <taxon>Chelicerata</taxon>
        <taxon>Arachnida</taxon>
        <taxon>Araneae</taxon>
        <taxon>Araneomorphae</taxon>
        <taxon>Entelegynae</taxon>
        <taxon>Araneoidea</taxon>
        <taxon>Nephilidae</taxon>
        <taxon>Trichonephila</taxon>
    </lineage>
</organism>
<dbReference type="Proteomes" id="UP000887116">
    <property type="component" value="Unassembled WGS sequence"/>
</dbReference>
<evidence type="ECO:0000313" key="2">
    <source>
        <dbReference type="Proteomes" id="UP000887116"/>
    </source>
</evidence>
<proteinExistence type="predicted"/>
<keyword evidence="2" id="KW-1185">Reference proteome</keyword>
<dbReference type="AlphaFoldDB" id="A0A8X6J2D8"/>
<gene>
    <name evidence="1" type="ORF">TNCT_212841</name>
</gene>
<accession>A0A8X6J2D8</accession>
<comment type="caution">
    <text evidence="1">The sequence shown here is derived from an EMBL/GenBank/DDBJ whole genome shotgun (WGS) entry which is preliminary data.</text>
</comment>
<evidence type="ECO:0000313" key="1">
    <source>
        <dbReference type="EMBL" id="GFR06968.1"/>
    </source>
</evidence>
<dbReference type="EMBL" id="BMAO01026092">
    <property type="protein sequence ID" value="GFR06968.1"/>
    <property type="molecule type" value="Genomic_DNA"/>
</dbReference>
<protein>
    <submittedName>
        <fullName evidence="1">Uncharacterized protein</fullName>
    </submittedName>
</protein>